<dbReference type="Proteomes" id="UP001602058">
    <property type="component" value="Unassembled WGS sequence"/>
</dbReference>
<feature type="domain" description="GHMP kinase C-terminal" evidence="12">
    <location>
        <begin position="270"/>
        <end position="352"/>
    </location>
</feature>
<dbReference type="InterPro" id="IPR005917">
    <property type="entry name" value="Pmev_kinase_bact"/>
</dbReference>
<evidence type="ECO:0000256" key="6">
    <source>
        <dbReference type="ARBA" id="ARBA00022840"/>
    </source>
</evidence>
<comment type="pathway">
    <text evidence="9">Isoprenoid biosynthesis; isopentenyl diphosphate biosynthesis via mevalonate pathway; isopentenyl diphosphate from (R)-mevalonate: step 1/3.</text>
</comment>
<evidence type="ECO:0000256" key="1">
    <source>
        <dbReference type="ARBA" id="ARBA00022490"/>
    </source>
</evidence>
<keyword evidence="4" id="KW-0547">Nucleotide-binding</keyword>
<dbReference type="InterPro" id="IPR006205">
    <property type="entry name" value="Mev_gal_kin"/>
</dbReference>
<dbReference type="SUPFAM" id="SSF54211">
    <property type="entry name" value="Ribosomal protein S5 domain 2-like"/>
    <property type="match status" value="1"/>
</dbReference>
<dbReference type="Pfam" id="PF08544">
    <property type="entry name" value="GHMP_kinases_C"/>
    <property type="match status" value="1"/>
</dbReference>
<evidence type="ECO:0000256" key="3">
    <source>
        <dbReference type="ARBA" id="ARBA00022679"/>
    </source>
</evidence>
<dbReference type="InterPro" id="IPR036554">
    <property type="entry name" value="GHMP_kinase_C_sf"/>
</dbReference>
<evidence type="ECO:0000256" key="2">
    <source>
        <dbReference type="ARBA" id="ARBA00022516"/>
    </source>
</evidence>
<sequence>MSATVTRRAPGKLFVAGEYAVLEPGQPAIVVALDRYITVTVSAADGAEVVVDSDLLDHEVPLHRSEGTLYALAPADAEHVRGTLAHLVSTVEVIEQLRAEQGLTPEPLRLTVRSRLHEQGSKIGLGSSAAVTVAATGAVTGYYGMRLSPEARFRLALLASVRIDAGPSGADLAASTWQGWIAYRSPDRDALRRSLHLRGIAKTLRAPWPGLSIRTLPPPRDLALRVGWTGSPASTSALVANLTAGEWWRSSARADFLADSERWVTAAVRALERGEPEALLHAVRAARHLLARMDADAALGMFTERLIRLCDTAEACGAAAKPSGAGGGDCGIALLPAHHSPSALQTRWAEAGITTLPLQVPHPGTTPGFEEHHAGHGTPADPVSASQRGRP</sequence>
<dbReference type="InterPro" id="IPR006204">
    <property type="entry name" value="GHMP_kinase_N_dom"/>
</dbReference>
<reference evidence="13 14" key="1">
    <citation type="submission" date="2024-10" db="EMBL/GenBank/DDBJ databases">
        <title>The Natural Products Discovery Center: Release of the First 8490 Sequenced Strains for Exploring Actinobacteria Biosynthetic Diversity.</title>
        <authorList>
            <person name="Kalkreuter E."/>
            <person name="Kautsar S.A."/>
            <person name="Yang D."/>
            <person name="Bader C.D."/>
            <person name="Teijaro C.N."/>
            <person name="Fluegel L."/>
            <person name="Davis C.M."/>
            <person name="Simpson J.R."/>
            <person name="Lauterbach L."/>
            <person name="Steele A.D."/>
            <person name="Gui C."/>
            <person name="Meng S."/>
            <person name="Li G."/>
            <person name="Viehrig K."/>
            <person name="Ye F."/>
            <person name="Su P."/>
            <person name="Kiefer A.F."/>
            <person name="Nichols A."/>
            <person name="Cepeda A.J."/>
            <person name="Yan W."/>
            <person name="Fan B."/>
            <person name="Jiang Y."/>
            <person name="Adhikari A."/>
            <person name="Zheng C.-J."/>
            <person name="Schuster L."/>
            <person name="Cowan T.M."/>
            <person name="Smanski M.J."/>
            <person name="Chevrette M.G."/>
            <person name="De Carvalho L.P.S."/>
            <person name="Shen B."/>
        </authorList>
    </citation>
    <scope>NUCLEOTIDE SEQUENCE [LARGE SCALE GENOMIC DNA]</scope>
    <source>
        <strain evidence="13 14">NPDC001390</strain>
    </source>
</reference>
<evidence type="ECO:0000313" key="13">
    <source>
        <dbReference type="EMBL" id="MFF4526841.1"/>
    </source>
</evidence>
<dbReference type="PRINTS" id="PR00959">
    <property type="entry name" value="MEVGALKINASE"/>
</dbReference>
<keyword evidence="1" id="KW-0963">Cytoplasm</keyword>
<evidence type="ECO:0000256" key="7">
    <source>
        <dbReference type="ARBA" id="ARBA00022842"/>
    </source>
</evidence>
<evidence type="ECO:0000256" key="5">
    <source>
        <dbReference type="ARBA" id="ARBA00022777"/>
    </source>
</evidence>
<dbReference type="PANTHER" id="PTHR43290">
    <property type="entry name" value="MEVALONATE KINASE"/>
    <property type="match status" value="1"/>
</dbReference>
<keyword evidence="14" id="KW-1185">Reference proteome</keyword>
<dbReference type="PANTHER" id="PTHR43290:SF2">
    <property type="entry name" value="MEVALONATE KINASE"/>
    <property type="match status" value="1"/>
</dbReference>
<dbReference type="GO" id="GO:0004631">
    <property type="term" value="F:phosphomevalonate kinase activity"/>
    <property type="evidence" value="ECO:0007669"/>
    <property type="project" value="UniProtKB-EC"/>
</dbReference>
<dbReference type="RefSeq" id="WP_387892330.1">
    <property type="nucleotide sequence ID" value="NZ_JBIAWJ010000030.1"/>
</dbReference>
<keyword evidence="8" id="KW-0443">Lipid metabolism</keyword>
<evidence type="ECO:0000256" key="8">
    <source>
        <dbReference type="ARBA" id="ARBA00023098"/>
    </source>
</evidence>
<comment type="caution">
    <text evidence="13">The sequence shown here is derived from an EMBL/GenBank/DDBJ whole genome shotgun (WGS) entry which is preliminary data.</text>
</comment>
<keyword evidence="7" id="KW-0460">Magnesium</keyword>
<gene>
    <name evidence="13" type="ORF">ACFY1D_36315</name>
</gene>
<evidence type="ECO:0000313" key="14">
    <source>
        <dbReference type="Proteomes" id="UP001602058"/>
    </source>
</evidence>
<dbReference type="SUPFAM" id="SSF55060">
    <property type="entry name" value="GHMP Kinase, C-terminal domain"/>
    <property type="match status" value="1"/>
</dbReference>
<evidence type="ECO:0000259" key="12">
    <source>
        <dbReference type="Pfam" id="PF08544"/>
    </source>
</evidence>
<evidence type="ECO:0000256" key="9">
    <source>
        <dbReference type="ARBA" id="ARBA00029438"/>
    </source>
</evidence>
<keyword evidence="5 13" id="KW-0418">Kinase</keyword>
<evidence type="ECO:0000259" key="11">
    <source>
        <dbReference type="Pfam" id="PF00288"/>
    </source>
</evidence>
<dbReference type="Gene3D" id="3.30.70.890">
    <property type="entry name" value="GHMP kinase, C-terminal domain"/>
    <property type="match status" value="1"/>
</dbReference>
<accession>A0ABW6UTZ4</accession>
<feature type="domain" description="GHMP kinase N-terminal" evidence="11">
    <location>
        <begin position="91"/>
        <end position="179"/>
    </location>
</feature>
<dbReference type="InterPro" id="IPR013750">
    <property type="entry name" value="GHMP_kinase_C_dom"/>
</dbReference>
<dbReference type="NCBIfam" id="TIGR01220">
    <property type="entry name" value="Pmev_kin_Gr_pos"/>
    <property type="match status" value="1"/>
</dbReference>
<dbReference type="Pfam" id="PF00288">
    <property type="entry name" value="GHMP_kinases_N"/>
    <property type="match status" value="1"/>
</dbReference>
<evidence type="ECO:0000256" key="4">
    <source>
        <dbReference type="ARBA" id="ARBA00022741"/>
    </source>
</evidence>
<dbReference type="InterPro" id="IPR014721">
    <property type="entry name" value="Ribsml_uS5_D2-typ_fold_subgr"/>
</dbReference>
<proteinExistence type="predicted"/>
<keyword evidence="2" id="KW-0444">Lipid biosynthesis</keyword>
<feature type="region of interest" description="Disordered" evidence="10">
    <location>
        <begin position="360"/>
        <end position="391"/>
    </location>
</feature>
<organism evidence="13 14">
    <name type="scientific">Streptomyces bluensis</name>
    <dbReference type="NCBI Taxonomy" id="33897"/>
    <lineage>
        <taxon>Bacteria</taxon>
        <taxon>Bacillati</taxon>
        <taxon>Actinomycetota</taxon>
        <taxon>Actinomycetes</taxon>
        <taxon>Kitasatosporales</taxon>
        <taxon>Streptomycetaceae</taxon>
        <taxon>Streptomyces</taxon>
    </lineage>
</organism>
<dbReference type="Gene3D" id="3.30.230.10">
    <property type="match status" value="1"/>
</dbReference>
<protein>
    <submittedName>
        <fullName evidence="13">Phosphomevalonate kinase</fullName>
        <ecNumber evidence="13">2.7.4.2</ecNumber>
    </submittedName>
</protein>
<dbReference type="EC" id="2.7.4.2" evidence="13"/>
<keyword evidence="3 13" id="KW-0808">Transferase</keyword>
<dbReference type="InterPro" id="IPR020568">
    <property type="entry name" value="Ribosomal_Su5_D2-typ_SF"/>
</dbReference>
<keyword evidence="6" id="KW-0067">ATP-binding</keyword>
<name>A0ABW6UTZ4_9ACTN</name>
<dbReference type="EMBL" id="JBIAWJ010000030">
    <property type="protein sequence ID" value="MFF4526841.1"/>
    <property type="molecule type" value="Genomic_DNA"/>
</dbReference>
<evidence type="ECO:0000256" key="10">
    <source>
        <dbReference type="SAM" id="MobiDB-lite"/>
    </source>
</evidence>